<dbReference type="VEuPathDB" id="AmoebaDB:FDP41_012111"/>
<proteinExistence type="predicted"/>
<name>A0A6A5C4R6_NAEFO</name>
<feature type="region of interest" description="Disordered" evidence="1">
    <location>
        <begin position="1"/>
        <end position="65"/>
    </location>
</feature>
<dbReference type="SMART" id="SM00248">
    <property type="entry name" value="ANK"/>
    <property type="match status" value="3"/>
</dbReference>
<organism evidence="2 3">
    <name type="scientific">Naegleria fowleri</name>
    <name type="common">Brain eating amoeba</name>
    <dbReference type="NCBI Taxonomy" id="5763"/>
    <lineage>
        <taxon>Eukaryota</taxon>
        <taxon>Discoba</taxon>
        <taxon>Heterolobosea</taxon>
        <taxon>Tetramitia</taxon>
        <taxon>Eutetramitia</taxon>
        <taxon>Vahlkampfiidae</taxon>
        <taxon>Naegleria</taxon>
    </lineage>
</organism>
<gene>
    <name evidence="2" type="ORF">FDP41_012111</name>
</gene>
<reference evidence="2 3" key="1">
    <citation type="journal article" date="2019" name="Sci. Rep.">
        <title>Nanopore sequencing improves the draft genome of the human pathogenic amoeba Naegleria fowleri.</title>
        <authorList>
            <person name="Liechti N."/>
            <person name="Schurch N."/>
            <person name="Bruggmann R."/>
            <person name="Wittwer M."/>
        </authorList>
    </citation>
    <scope>NUCLEOTIDE SEQUENCE [LARGE SCALE GENOMIC DNA]</scope>
    <source>
        <strain evidence="2 3">ATCC 30894</strain>
    </source>
</reference>
<evidence type="ECO:0000256" key="1">
    <source>
        <dbReference type="SAM" id="MobiDB-lite"/>
    </source>
</evidence>
<dbReference type="Gene3D" id="1.25.40.20">
    <property type="entry name" value="Ankyrin repeat-containing domain"/>
    <property type="match status" value="1"/>
</dbReference>
<feature type="region of interest" description="Disordered" evidence="1">
    <location>
        <begin position="468"/>
        <end position="507"/>
    </location>
</feature>
<dbReference type="Proteomes" id="UP000444721">
    <property type="component" value="Unassembled WGS sequence"/>
</dbReference>
<dbReference type="VEuPathDB" id="AmoebaDB:NF0083930"/>
<dbReference type="VEuPathDB" id="AmoebaDB:NfTy_038180"/>
<feature type="region of interest" description="Disordered" evidence="1">
    <location>
        <begin position="236"/>
        <end position="269"/>
    </location>
</feature>
<keyword evidence="3" id="KW-1185">Reference proteome</keyword>
<feature type="compositionally biased region" description="Polar residues" evidence="1">
    <location>
        <begin position="23"/>
        <end position="38"/>
    </location>
</feature>
<dbReference type="EMBL" id="VFQX01000013">
    <property type="protein sequence ID" value="KAF0981454.1"/>
    <property type="molecule type" value="Genomic_DNA"/>
</dbReference>
<feature type="compositionally biased region" description="Polar residues" evidence="1">
    <location>
        <begin position="481"/>
        <end position="496"/>
    </location>
</feature>
<dbReference type="InterPro" id="IPR002110">
    <property type="entry name" value="Ankyrin_rpt"/>
</dbReference>
<protein>
    <submittedName>
        <fullName evidence="2">Uncharacterized protein</fullName>
    </submittedName>
</protein>
<feature type="region of interest" description="Disordered" evidence="1">
    <location>
        <begin position="284"/>
        <end position="317"/>
    </location>
</feature>
<dbReference type="OrthoDB" id="10397071at2759"/>
<feature type="compositionally biased region" description="Low complexity" evidence="1">
    <location>
        <begin position="245"/>
        <end position="258"/>
    </location>
</feature>
<comment type="caution">
    <text evidence="2">The sequence shown here is derived from an EMBL/GenBank/DDBJ whole genome shotgun (WGS) entry which is preliminary data.</text>
</comment>
<dbReference type="InterPro" id="IPR036770">
    <property type="entry name" value="Ankyrin_rpt-contain_sf"/>
</dbReference>
<sequence>MNEEHLHSSAEHESSSHHHHQPHGSTTATTNSSQQHPPSNLEEGLTFNHESASSGRKRKKSFSIRDSASSSSLSYVFNDTSDASSSMRGFESITLEPIPLQTTITATTTTTTTRSSQYASDIHHPEASSTKAITLDSSHHQRYHHERSVSPNSTSTSCHTLFKHCCGKIIEVVGGVAGGHIRTSTTSTQHQHLPSVEHFHHDSSHDAIVEHPSSLDPVLHHHEEHIRSNLESITLPPIHHRHNPHQNNQKPPHNFHNSHNSHHDQKVPPASTEPCCAECSCGDHSSTKHNSNKSNNEKSNHIPHHPHYEHHTSFPTPQFYKRSPTVALMKHRCNSEPLKRSLEKIVGGDSATRKHLHISQIENYIPNITNNYAQYVSVTIKIDSFVKGFEISHENIQNDDISPIVDKSMNQQVPHRRKSHCTSVVVGSNLSHSFKYFDTIYVHMILPPNSKTNIRPNSIEDDCSEENVIPKCTDSNRDQQSDSMPTPRNITDSCDSISKPRRKSCLPGHAKVQPVKKHYTYQIVDFKVVKPNEFKHLDQLNGEDEINHDHQFHDQSEGEDDEESVDNEDIIHIPGGVFCKSFIESSQKSSSRPDTASSSIHTTRRPPFSTFSEYHYVPPKIHQILLTRKQRRNIKDMIDIINNTYQEDVESTGISQCSLPVNFVDRLNYLMECPDSFVLVRDEAFCDSLSVNDVMGLSMFGYAAKHKQYYIINELCRKQPYRVLQDIVQDIDQLEFIASLEDKRVMGYIIHSLLQFVEKEKEILAEHLNGSLLHNNLDEGHLDFRRFGSVEQLESFFKNMLVRYFTFIDSVFCVEAWTQTVSDAKPPFLSQSLFIQEAIKTSKPKVLKYLIAEGLLKCNDYCEGGTALHWACLNRSMETIQMLLKVKTLNKGLKVRHKLPSNSRLKPFEKKDSL</sequence>
<dbReference type="SUPFAM" id="SSF48403">
    <property type="entry name" value="Ankyrin repeat"/>
    <property type="match status" value="1"/>
</dbReference>
<evidence type="ECO:0000313" key="3">
    <source>
        <dbReference type="Proteomes" id="UP000444721"/>
    </source>
</evidence>
<dbReference type="GeneID" id="68119326"/>
<accession>A0A6A5C4R6</accession>
<dbReference type="AlphaFoldDB" id="A0A6A5C4R6"/>
<evidence type="ECO:0000313" key="2">
    <source>
        <dbReference type="EMBL" id="KAF0981454.1"/>
    </source>
</evidence>
<feature type="compositionally biased region" description="Basic and acidic residues" evidence="1">
    <location>
        <begin position="1"/>
        <end position="16"/>
    </location>
</feature>
<dbReference type="RefSeq" id="XP_044566167.1">
    <property type="nucleotide sequence ID" value="XM_044702595.1"/>
</dbReference>